<dbReference type="Pfam" id="PF00076">
    <property type="entry name" value="RRM_1"/>
    <property type="match status" value="1"/>
</dbReference>
<evidence type="ECO:0000256" key="1">
    <source>
        <dbReference type="ARBA" id="ARBA00022884"/>
    </source>
</evidence>
<dbReference type="InterPro" id="IPR012677">
    <property type="entry name" value="Nucleotide-bd_a/b_plait_sf"/>
</dbReference>
<dbReference type="PROSITE" id="PS50102">
    <property type="entry name" value="RRM"/>
    <property type="match status" value="1"/>
</dbReference>
<gene>
    <name evidence="5" type="ORF">ROZALSC1DRAFT_22578</name>
</gene>
<feature type="domain" description="RRM" evidence="4">
    <location>
        <begin position="19"/>
        <end position="98"/>
    </location>
</feature>
<sequence length="149" mass="17314">MSKVKKVPFQRKIIENKRYLAFVGNFPFSTTTKDLEVYFGEKKGCNLKQVRLMTDKETGKSKGFAFVEFKDHISMEKALACHQTPFQGRQINVEFTAGGGGNSDQRKKKIQKKNETLRKRQQEKKGNKTSFDKDDNYRPHNVHHKKSEN</sequence>
<evidence type="ECO:0000313" key="6">
    <source>
        <dbReference type="Proteomes" id="UP000281549"/>
    </source>
</evidence>
<evidence type="ECO:0000313" key="5">
    <source>
        <dbReference type="EMBL" id="RKP19116.1"/>
    </source>
</evidence>
<accession>A0A4P9YHS6</accession>
<reference evidence="6" key="1">
    <citation type="journal article" date="2018" name="Nat. Microbiol.">
        <title>Leveraging single-cell genomics to expand the fungal tree of life.</title>
        <authorList>
            <person name="Ahrendt S.R."/>
            <person name="Quandt C.A."/>
            <person name="Ciobanu D."/>
            <person name="Clum A."/>
            <person name="Salamov A."/>
            <person name="Andreopoulos B."/>
            <person name="Cheng J.F."/>
            <person name="Woyke T."/>
            <person name="Pelin A."/>
            <person name="Henrissat B."/>
            <person name="Reynolds N.K."/>
            <person name="Benny G.L."/>
            <person name="Smith M.E."/>
            <person name="James T.Y."/>
            <person name="Grigoriev I.V."/>
        </authorList>
    </citation>
    <scope>NUCLEOTIDE SEQUENCE [LARGE SCALE GENOMIC DNA]</scope>
    <source>
        <strain evidence="6">CSF55</strain>
    </source>
</reference>
<protein>
    <recommendedName>
        <fullName evidence="4">RRM domain-containing protein</fullName>
    </recommendedName>
</protein>
<proteinExistence type="predicted"/>
<name>A0A4P9YHS6_ROZAC</name>
<evidence type="ECO:0000256" key="2">
    <source>
        <dbReference type="PROSITE-ProRule" id="PRU00176"/>
    </source>
</evidence>
<dbReference type="PANTHER" id="PTHR23236:SF11">
    <property type="entry name" value="EUKARYOTIC TRANSLATION INITIATION FACTOR 4H"/>
    <property type="match status" value="1"/>
</dbReference>
<feature type="compositionally biased region" description="Basic residues" evidence="3">
    <location>
        <begin position="140"/>
        <end position="149"/>
    </location>
</feature>
<dbReference type="Gene3D" id="3.30.70.330">
    <property type="match status" value="1"/>
</dbReference>
<organism evidence="5 6">
    <name type="scientific">Rozella allomycis (strain CSF55)</name>
    <dbReference type="NCBI Taxonomy" id="988480"/>
    <lineage>
        <taxon>Eukaryota</taxon>
        <taxon>Fungi</taxon>
        <taxon>Fungi incertae sedis</taxon>
        <taxon>Cryptomycota</taxon>
        <taxon>Cryptomycota incertae sedis</taxon>
        <taxon>Rozella</taxon>
    </lineage>
</organism>
<evidence type="ECO:0000256" key="3">
    <source>
        <dbReference type="SAM" id="MobiDB-lite"/>
    </source>
</evidence>
<dbReference type="InterPro" id="IPR034228">
    <property type="entry name" value="Nop6_RRM"/>
</dbReference>
<dbReference type="PANTHER" id="PTHR23236">
    <property type="entry name" value="EUKARYOTIC TRANSLATION INITIATION FACTOR 4B/4H"/>
    <property type="match status" value="1"/>
</dbReference>
<dbReference type="CDD" id="cd12400">
    <property type="entry name" value="RRM_Nop6"/>
    <property type="match status" value="1"/>
</dbReference>
<dbReference type="InterPro" id="IPR035979">
    <property type="entry name" value="RBD_domain_sf"/>
</dbReference>
<dbReference type="Proteomes" id="UP000281549">
    <property type="component" value="Unassembled WGS sequence"/>
</dbReference>
<dbReference type="GO" id="GO:0003723">
    <property type="term" value="F:RNA binding"/>
    <property type="evidence" value="ECO:0007669"/>
    <property type="project" value="UniProtKB-UniRule"/>
</dbReference>
<evidence type="ECO:0000259" key="4">
    <source>
        <dbReference type="PROSITE" id="PS50102"/>
    </source>
</evidence>
<dbReference type="SMART" id="SM00360">
    <property type="entry name" value="RRM"/>
    <property type="match status" value="1"/>
</dbReference>
<dbReference type="EMBL" id="ML005292">
    <property type="protein sequence ID" value="RKP19116.1"/>
    <property type="molecule type" value="Genomic_DNA"/>
</dbReference>
<dbReference type="SUPFAM" id="SSF54928">
    <property type="entry name" value="RNA-binding domain, RBD"/>
    <property type="match status" value="1"/>
</dbReference>
<dbReference type="InterPro" id="IPR000504">
    <property type="entry name" value="RRM_dom"/>
</dbReference>
<dbReference type="AlphaFoldDB" id="A0A4P9YHS6"/>
<feature type="compositionally biased region" description="Basic and acidic residues" evidence="3">
    <location>
        <begin position="112"/>
        <end position="138"/>
    </location>
</feature>
<keyword evidence="1 2" id="KW-0694">RNA-binding</keyword>
<feature type="region of interest" description="Disordered" evidence="3">
    <location>
        <begin position="93"/>
        <end position="149"/>
    </location>
</feature>